<evidence type="ECO:0000256" key="7">
    <source>
        <dbReference type="ARBA" id="ARBA00023125"/>
    </source>
</evidence>
<comment type="similarity">
    <text evidence="2">Belongs to the histone H3 family.</text>
</comment>
<keyword evidence="5" id="KW-0995">Kinetochore</keyword>
<dbReference type="AlphaFoldDB" id="A0A8T2CBK3"/>
<dbReference type="CDD" id="cd22911">
    <property type="entry name" value="HFD_H3"/>
    <property type="match status" value="1"/>
</dbReference>
<dbReference type="FunFam" id="1.10.20.10:FF:000106">
    <property type="entry name" value="Centromeric histone 3"/>
    <property type="match status" value="1"/>
</dbReference>
<dbReference type="GO" id="GO:0000776">
    <property type="term" value="C:kinetochore"/>
    <property type="evidence" value="ECO:0007669"/>
    <property type="project" value="UniProtKB-KW"/>
</dbReference>
<keyword evidence="4" id="KW-0488">Methylation</keyword>
<evidence type="ECO:0000256" key="8">
    <source>
        <dbReference type="ARBA" id="ARBA00023269"/>
    </source>
</evidence>
<name>A0A8T2CBK3_ARASU</name>
<keyword evidence="9" id="KW-0137">Centromere</keyword>
<gene>
    <name evidence="15" type="ORF">ISN44_As06g000890</name>
</gene>
<dbReference type="Pfam" id="PF00125">
    <property type="entry name" value="Histone"/>
    <property type="match status" value="1"/>
</dbReference>
<keyword evidence="7" id="KW-0238">DNA-binding</keyword>
<protein>
    <recommendedName>
        <fullName evidence="10">Histone H3-like centromeric protein CENH3</fullName>
    </recommendedName>
    <alternativeName>
        <fullName evidence="12">Centromeric histone CENH3</fullName>
    </alternativeName>
    <alternativeName>
        <fullName evidence="11">Centromeric histone H3</fullName>
    </alternativeName>
</protein>
<comment type="subcellular location">
    <subcellularLocation>
        <location evidence="1">Chromosome</location>
        <location evidence="1">Centromere</location>
        <location evidence="1">Kinetochore</location>
    </subcellularLocation>
</comment>
<keyword evidence="16" id="KW-1185">Reference proteome</keyword>
<sequence length="243" mass="27058">MLYAAKGTNLSHRSSPEARQNGRNGNNAARRRFDFKINILGSSGKVKIRPNLQIFFLSSGKFLISNLMARTKHFVTKSRTGNRTDANASSSQASDPTTTPTTRGTEGGDNTQQTNPTTSPATGGRRPRRARQAMPRGSQKKPYRYRPGTVALREIRHFQKQTNLLIPAASFIRQVRSITHALAPPQINRWTAEALVALQEAAEDYLVGLFSDSMLCAIHARRVTLMRKDFELARRLGGKGRPW</sequence>
<organism evidence="15 16">
    <name type="scientific">Arabidopsis suecica</name>
    <name type="common">Swedish thale-cress</name>
    <name type="synonym">Cardaminopsis suecica</name>
    <dbReference type="NCBI Taxonomy" id="45249"/>
    <lineage>
        <taxon>Eukaryota</taxon>
        <taxon>Viridiplantae</taxon>
        <taxon>Streptophyta</taxon>
        <taxon>Embryophyta</taxon>
        <taxon>Tracheophyta</taxon>
        <taxon>Spermatophyta</taxon>
        <taxon>Magnoliopsida</taxon>
        <taxon>eudicotyledons</taxon>
        <taxon>Gunneridae</taxon>
        <taxon>Pentapetalae</taxon>
        <taxon>rosids</taxon>
        <taxon>malvids</taxon>
        <taxon>Brassicales</taxon>
        <taxon>Brassicaceae</taxon>
        <taxon>Camelineae</taxon>
        <taxon>Arabidopsis</taxon>
    </lineage>
</organism>
<dbReference type="GO" id="GO:0000786">
    <property type="term" value="C:nucleosome"/>
    <property type="evidence" value="ECO:0007669"/>
    <property type="project" value="UniProtKB-KW"/>
</dbReference>
<dbReference type="InterPro" id="IPR000164">
    <property type="entry name" value="Histone_H3/CENP-A"/>
</dbReference>
<evidence type="ECO:0000256" key="4">
    <source>
        <dbReference type="ARBA" id="ARBA00022481"/>
    </source>
</evidence>
<evidence type="ECO:0000256" key="10">
    <source>
        <dbReference type="ARBA" id="ARBA00072323"/>
    </source>
</evidence>
<dbReference type="GO" id="GO:0003677">
    <property type="term" value="F:DNA binding"/>
    <property type="evidence" value="ECO:0007669"/>
    <property type="project" value="UniProtKB-KW"/>
</dbReference>
<evidence type="ECO:0000256" key="1">
    <source>
        <dbReference type="ARBA" id="ARBA00004629"/>
    </source>
</evidence>
<feature type="region of interest" description="Disordered" evidence="13">
    <location>
        <begin position="78"/>
        <end position="144"/>
    </location>
</feature>
<comment type="caution">
    <text evidence="15">The sequence shown here is derived from an EMBL/GenBank/DDBJ whole genome shotgun (WGS) entry which is preliminary data.</text>
</comment>
<keyword evidence="8" id="KW-0544">Nucleosome core</keyword>
<evidence type="ECO:0000256" key="5">
    <source>
        <dbReference type="ARBA" id="ARBA00022838"/>
    </source>
</evidence>
<evidence type="ECO:0000256" key="3">
    <source>
        <dbReference type="ARBA" id="ARBA00022454"/>
    </source>
</evidence>
<dbReference type="OrthoDB" id="842664at2759"/>
<dbReference type="InterPro" id="IPR007125">
    <property type="entry name" value="H2A/H2B/H3"/>
</dbReference>
<dbReference type="SMART" id="SM00428">
    <property type="entry name" value="H3"/>
    <property type="match status" value="1"/>
</dbReference>
<dbReference type="PANTHER" id="PTHR45810:SF1">
    <property type="entry name" value="HISTONE H3-LIKE CENTROMERIC PROTEIN A"/>
    <property type="match status" value="1"/>
</dbReference>
<dbReference type="PANTHER" id="PTHR45810">
    <property type="entry name" value="HISTONE H3.2"/>
    <property type="match status" value="1"/>
</dbReference>
<evidence type="ECO:0000256" key="13">
    <source>
        <dbReference type="SAM" id="MobiDB-lite"/>
    </source>
</evidence>
<evidence type="ECO:0000259" key="14">
    <source>
        <dbReference type="Pfam" id="PF00125"/>
    </source>
</evidence>
<feature type="region of interest" description="Disordered" evidence="13">
    <location>
        <begin position="1"/>
        <end position="29"/>
    </location>
</feature>
<evidence type="ECO:0000256" key="12">
    <source>
        <dbReference type="ARBA" id="ARBA00083474"/>
    </source>
</evidence>
<evidence type="ECO:0000256" key="6">
    <source>
        <dbReference type="ARBA" id="ARBA00022990"/>
    </source>
</evidence>
<dbReference type="GO" id="GO:0030527">
    <property type="term" value="F:structural constituent of chromatin"/>
    <property type="evidence" value="ECO:0007669"/>
    <property type="project" value="InterPro"/>
</dbReference>
<evidence type="ECO:0000256" key="2">
    <source>
        <dbReference type="ARBA" id="ARBA00010343"/>
    </source>
</evidence>
<evidence type="ECO:0000256" key="9">
    <source>
        <dbReference type="ARBA" id="ARBA00023328"/>
    </source>
</evidence>
<evidence type="ECO:0000256" key="11">
    <source>
        <dbReference type="ARBA" id="ARBA00075700"/>
    </source>
</evidence>
<dbReference type="Proteomes" id="UP000694251">
    <property type="component" value="Chromosome 6"/>
</dbReference>
<dbReference type="EMBL" id="JAEFBJ010000006">
    <property type="protein sequence ID" value="KAG7595492.1"/>
    <property type="molecule type" value="Genomic_DNA"/>
</dbReference>
<proteinExistence type="inferred from homology"/>
<accession>A0A8T2CBK3</accession>
<evidence type="ECO:0000313" key="16">
    <source>
        <dbReference type="Proteomes" id="UP000694251"/>
    </source>
</evidence>
<feature type="domain" description="Core Histone H2A/H2B/H3" evidence="14">
    <location>
        <begin position="147"/>
        <end position="236"/>
    </location>
</feature>
<keyword evidence="3" id="KW-0158">Chromosome</keyword>
<feature type="compositionally biased region" description="Polar residues" evidence="13">
    <location>
        <begin position="78"/>
        <end position="95"/>
    </location>
</feature>
<evidence type="ECO:0000313" key="15">
    <source>
        <dbReference type="EMBL" id="KAG7595492.1"/>
    </source>
</evidence>
<reference evidence="15 16" key="1">
    <citation type="submission" date="2020-12" db="EMBL/GenBank/DDBJ databases">
        <title>Concerted genomic and epigenomic changes stabilize Arabidopsis allopolyploids.</title>
        <authorList>
            <person name="Chen Z."/>
        </authorList>
    </citation>
    <scope>NUCLEOTIDE SEQUENCE [LARGE SCALE GENOMIC DNA]</scope>
    <source>
        <strain evidence="15">As9502</strain>
        <tissue evidence="15">Leaf</tissue>
    </source>
</reference>
<keyword evidence="6" id="KW-0007">Acetylation</keyword>